<comment type="similarity">
    <text evidence="2 10">Belongs to the fatty acyl-CoA reductase family.</text>
</comment>
<dbReference type="PANTHER" id="PTHR11011">
    <property type="entry name" value="MALE STERILITY PROTEIN 2-RELATED"/>
    <property type="match status" value="1"/>
</dbReference>
<evidence type="ECO:0000256" key="10">
    <source>
        <dbReference type="RuleBase" id="RU363097"/>
    </source>
</evidence>
<feature type="domain" description="Thioester reductase (TE)" evidence="12">
    <location>
        <begin position="17"/>
        <end position="287"/>
    </location>
</feature>
<dbReference type="GO" id="GO:0102965">
    <property type="term" value="F:alcohol-forming long-chain fatty acyl-CoA reductase activity"/>
    <property type="evidence" value="ECO:0007669"/>
    <property type="project" value="UniProtKB-EC"/>
</dbReference>
<accession>A0A6G0TYJ8</accession>
<dbReference type="PANTHER" id="PTHR11011:SF12">
    <property type="entry name" value="FATTY ACYL-COA REDUCTASE"/>
    <property type="match status" value="1"/>
</dbReference>
<evidence type="ECO:0000256" key="3">
    <source>
        <dbReference type="ARBA" id="ARBA00022516"/>
    </source>
</evidence>
<evidence type="ECO:0000256" key="9">
    <source>
        <dbReference type="ARBA" id="ARBA00052530"/>
    </source>
</evidence>
<keyword evidence="6" id="KW-1133">Transmembrane helix</keyword>
<dbReference type="InterPro" id="IPR013120">
    <property type="entry name" value="FAR_NAD-bd"/>
</dbReference>
<dbReference type="EC" id="1.2.1.84" evidence="10"/>
<dbReference type="GO" id="GO:0005777">
    <property type="term" value="C:peroxisome"/>
    <property type="evidence" value="ECO:0007669"/>
    <property type="project" value="TreeGrafter"/>
</dbReference>
<name>A0A6G0TYJ8_APHGL</name>
<dbReference type="EMBL" id="VYZN01000012">
    <property type="protein sequence ID" value="KAE9541553.1"/>
    <property type="molecule type" value="Genomic_DNA"/>
</dbReference>
<dbReference type="CDD" id="cd09071">
    <property type="entry name" value="FAR_C"/>
    <property type="match status" value="1"/>
</dbReference>
<evidence type="ECO:0000256" key="5">
    <source>
        <dbReference type="ARBA" id="ARBA00022857"/>
    </source>
</evidence>
<evidence type="ECO:0000313" key="13">
    <source>
        <dbReference type="EMBL" id="KAE9541553.1"/>
    </source>
</evidence>
<feature type="domain" description="Fatty acyl-CoA reductase C-terminal" evidence="11">
    <location>
        <begin position="371"/>
        <end position="463"/>
    </location>
</feature>
<evidence type="ECO:0000256" key="6">
    <source>
        <dbReference type="ARBA" id="ARBA00022989"/>
    </source>
</evidence>
<dbReference type="GO" id="GO:0035336">
    <property type="term" value="P:long-chain fatty-acyl-CoA metabolic process"/>
    <property type="evidence" value="ECO:0007669"/>
    <property type="project" value="TreeGrafter"/>
</dbReference>
<comment type="catalytic activity">
    <reaction evidence="9 10">
        <text>a long-chain fatty acyl-CoA + 2 NADPH + 2 H(+) = a long-chain primary fatty alcohol + 2 NADP(+) + CoA</text>
        <dbReference type="Rhea" id="RHEA:52716"/>
        <dbReference type="ChEBI" id="CHEBI:15378"/>
        <dbReference type="ChEBI" id="CHEBI:57287"/>
        <dbReference type="ChEBI" id="CHEBI:57783"/>
        <dbReference type="ChEBI" id="CHEBI:58349"/>
        <dbReference type="ChEBI" id="CHEBI:77396"/>
        <dbReference type="ChEBI" id="CHEBI:83139"/>
        <dbReference type="EC" id="1.2.1.84"/>
    </reaction>
</comment>
<keyword evidence="3 10" id="KW-0444">Lipid biosynthesis</keyword>
<comment type="function">
    <text evidence="10">Catalyzes the reduction of fatty acyl-CoA to fatty alcohols.</text>
</comment>
<dbReference type="CDD" id="cd05236">
    <property type="entry name" value="FAR-N_SDR_e"/>
    <property type="match status" value="1"/>
</dbReference>
<comment type="subcellular location">
    <subcellularLocation>
        <location evidence="1">Membrane</location>
        <topology evidence="1">Multi-pass membrane protein</topology>
    </subcellularLocation>
</comment>
<dbReference type="Pfam" id="PF03015">
    <property type="entry name" value="Sterile"/>
    <property type="match status" value="1"/>
</dbReference>
<keyword evidence="14" id="KW-1185">Reference proteome</keyword>
<dbReference type="AlphaFoldDB" id="A0A6G0TYJ8"/>
<evidence type="ECO:0000259" key="11">
    <source>
        <dbReference type="Pfam" id="PF03015"/>
    </source>
</evidence>
<comment type="caution">
    <text evidence="13">The sequence shown here is derived from an EMBL/GenBank/DDBJ whole genome shotgun (WGS) entry which is preliminary data.</text>
</comment>
<sequence length="529" mass="60197">MEKSVISQFFNDRSIFVTGSTGLMGKVLVWKLLYSCPGIKKIFVLIRSKRGKSALLRYQEIIKAPLFDSIRKTNKSLLSKLQVVCGDVGLEGLGISEEMKEKLISDVSIVFHGAATLNLDASLNEAINLNTTGTLRMLEFCSNMKKLEAFVHFSTAFCHVDLDTLNEEVHKSAFDAHNIMRLPSWLDENSIKMVTPHLINPHPNTYTFSKRLAEDVVSDFYPQLPVVIARPSIVTPALKEPLPGWVDNLNGPTGILAAGGKGVLRSILCNSEYTAEAVPVDFAINAVIVIAWKTAITKQKQVQPIDYAYYKTTAVPVYNLTQHNLNPITWETVMTKGREETMKNPFELMLWYPTGSLTSNRFLHTYKVICYHWIPAYLIDGILFLLGQKRFMIRVQQKISDGLRVLQYFTLRNWDFTNDRLLALRESLCDVDRKEFNMDFEKMDMDAYFRDCILGARQYCLKEDPASIPKARKTLKVWSKNTLRVRLGGDIPEVRSRRLAAVQDVRSGFGYRLSRNDVITRYIIIITIS</sequence>
<dbReference type="GO" id="GO:0016020">
    <property type="term" value="C:membrane"/>
    <property type="evidence" value="ECO:0007669"/>
    <property type="project" value="UniProtKB-SubCell"/>
</dbReference>
<dbReference type="InterPro" id="IPR026055">
    <property type="entry name" value="FAR"/>
</dbReference>
<dbReference type="GO" id="GO:0080019">
    <property type="term" value="F:alcohol-forming very long-chain fatty acyl-CoA reductase activity"/>
    <property type="evidence" value="ECO:0007669"/>
    <property type="project" value="InterPro"/>
</dbReference>
<proteinExistence type="inferred from homology"/>
<evidence type="ECO:0000256" key="8">
    <source>
        <dbReference type="ARBA" id="ARBA00023136"/>
    </source>
</evidence>
<gene>
    <name evidence="13" type="ORF">AGLY_003544</name>
</gene>
<evidence type="ECO:0000256" key="4">
    <source>
        <dbReference type="ARBA" id="ARBA00022692"/>
    </source>
</evidence>
<dbReference type="InterPro" id="IPR033640">
    <property type="entry name" value="FAR_C"/>
</dbReference>
<evidence type="ECO:0000256" key="7">
    <source>
        <dbReference type="ARBA" id="ARBA00023098"/>
    </source>
</evidence>
<organism evidence="13 14">
    <name type="scientific">Aphis glycines</name>
    <name type="common">Soybean aphid</name>
    <dbReference type="NCBI Taxonomy" id="307491"/>
    <lineage>
        <taxon>Eukaryota</taxon>
        <taxon>Metazoa</taxon>
        <taxon>Ecdysozoa</taxon>
        <taxon>Arthropoda</taxon>
        <taxon>Hexapoda</taxon>
        <taxon>Insecta</taxon>
        <taxon>Pterygota</taxon>
        <taxon>Neoptera</taxon>
        <taxon>Paraneoptera</taxon>
        <taxon>Hemiptera</taxon>
        <taxon>Sternorrhyncha</taxon>
        <taxon>Aphidomorpha</taxon>
        <taxon>Aphidoidea</taxon>
        <taxon>Aphididae</taxon>
        <taxon>Aphidini</taxon>
        <taxon>Aphis</taxon>
        <taxon>Aphis</taxon>
    </lineage>
</organism>
<dbReference type="InterPro" id="IPR036291">
    <property type="entry name" value="NAD(P)-bd_dom_sf"/>
</dbReference>
<evidence type="ECO:0000313" key="14">
    <source>
        <dbReference type="Proteomes" id="UP000475862"/>
    </source>
</evidence>
<keyword evidence="10" id="KW-0560">Oxidoreductase</keyword>
<dbReference type="Gene3D" id="3.40.50.720">
    <property type="entry name" value="NAD(P)-binding Rossmann-like Domain"/>
    <property type="match status" value="1"/>
</dbReference>
<protein>
    <recommendedName>
        <fullName evidence="10">Fatty acyl-CoA reductase</fullName>
        <ecNumber evidence="10">1.2.1.84</ecNumber>
    </recommendedName>
</protein>
<keyword evidence="4" id="KW-0812">Transmembrane</keyword>
<dbReference type="Pfam" id="PF07993">
    <property type="entry name" value="NAD_binding_4"/>
    <property type="match status" value="1"/>
</dbReference>
<dbReference type="OrthoDB" id="429813at2759"/>
<reference evidence="13 14" key="1">
    <citation type="submission" date="2019-08" db="EMBL/GenBank/DDBJ databases">
        <title>The genome of the soybean aphid Biotype 1, its phylome, world population structure and adaptation to the North American continent.</title>
        <authorList>
            <person name="Giordano R."/>
            <person name="Donthu R.K."/>
            <person name="Hernandez A.G."/>
            <person name="Wright C.L."/>
            <person name="Zimin A.V."/>
        </authorList>
    </citation>
    <scope>NUCLEOTIDE SEQUENCE [LARGE SCALE GENOMIC DNA]</scope>
    <source>
        <tissue evidence="13">Whole aphids</tissue>
    </source>
</reference>
<dbReference type="Proteomes" id="UP000475862">
    <property type="component" value="Unassembled WGS sequence"/>
</dbReference>
<evidence type="ECO:0000256" key="2">
    <source>
        <dbReference type="ARBA" id="ARBA00005928"/>
    </source>
</evidence>
<dbReference type="FunFam" id="3.40.50.720:FF:000143">
    <property type="entry name" value="Fatty acyl-CoA reductase"/>
    <property type="match status" value="1"/>
</dbReference>
<dbReference type="SUPFAM" id="SSF51735">
    <property type="entry name" value="NAD(P)-binding Rossmann-fold domains"/>
    <property type="match status" value="1"/>
</dbReference>
<keyword evidence="7 10" id="KW-0443">Lipid metabolism</keyword>
<evidence type="ECO:0000256" key="1">
    <source>
        <dbReference type="ARBA" id="ARBA00004141"/>
    </source>
</evidence>
<keyword evidence="8" id="KW-0472">Membrane</keyword>
<evidence type="ECO:0000259" key="12">
    <source>
        <dbReference type="Pfam" id="PF07993"/>
    </source>
</evidence>
<keyword evidence="5 10" id="KW-0521">NADP</keyword>